<evidence type="ECO:0000313" key="1">
    <source>
        <dbReference type="EMBL" id="MFC5367221.1"/>
    </source>
</evidence>
<organism evidence="1 2">
    <name type="scientific">Salinirubrum litoreum</name>
    <dbReference type="NCBI Taxonomy" id="1126234"/>
    <lineage>
        <taxon>Archaea</taxon>
        <taxon>Methanobacteriati</taxon>
        <taxon>Methanobacteriota</taxon>
        <taxon>Stenosarchaea group</taxon>
        <taxon>Halobacteria</taxon>
        <taxon>Halobacteriales</taxon>
        <taxon>Haloferacaceae</taxon>
        <taxon>Salinirubrum</taxon>
    </lineage>
</organism>
<gene>
    <name evidence="1" type="ORF">ACFPJ5_09735</name>
</gene>
<evidence type="ECO:0000313" key="2">
    <source>
        <dbReference type="Proteomes" id="UP001596201"/>
    </source>
</evidence>
<dbReference type="InterPro" id="IPR036388">
    <property type="entry name" value="WH-like_DNA-bd_sf"/>
</dbReference>
<dbReference type="Proteomes" id="UP001596201">
    <property type="component" value="Unassembled WGS sequence"/>
</dbReference>
<proteinExistence type="predicted"/>
<dbReference type="EMBL" id="JBHSKX010000002">
    <property type="protein sequence ID" value="MFC5367221.1"/>
    <property type="molecule type" value="Genomic_DNA"/>
</dbReference>
<accession>A0ABD5RB38</accession>
<protein>
    <submittedName>
        <fullName evidence="1">PhiH1 repressor-like protein</fullName>
    </submittedName>
</protein>
<comment type="caution">
    <text evidence="1">The sequence shown here is derived from an EMBL/GenBank/DDBJ whole genome shotgun (WGS) entry which is preliminary data.</text>
</comment>
<reference evidence="1 2" key="1">
    <citation type="journal article" date="2019" name="Int. J. Syst. Evol. Microbiol.">
        <title>The Global Catalogue of Microorganisms (GCM) 10K type strain sequencing project: providing services to taxonomists for standard genome sequencing and annotation.</title>
        <authorList>
            <consortium name="The Broad Institute Genomics Platform"/>
            <consortium name="The Broad Institute Genome Sequencing Center for Infectious Disease"/>
            <person name="Wu L."/>
            <person name="Ma J."/>
        </authorList>
    </citation>
    <scope>NUCLEOTIDE SEQUENCE [LARGE SCALE GENOMIC DNA]</scope>
    <source>
        <strain evidence="1 2">CGMCC 1.12237</strain>
    </source>
</reference>
<name>A0ABD5RB38_9EURY</name>
<dbReference type="Gene3D" id="1.10.10.10">
    <property type="entry name" value="Winged helix-like DNA-binding domain superfamily/Winged helix DNA-binding domain"/>
    <property type="match status" value="1"/>
</dbReference>
<dbReference type="RefSeq" id="WP_264474988.1">
    <property type="nucleotide sequence ID" value="NZ_JAJCVJ010000002.1"/>
</dbReference>
<keyword evidence="2" id="KW-1185">Reference proteome</keyword>
<dbReference type="AlphaFoldDB" id="A0ABD5RB38"/>
<sequence>MLRCLDKGLYGITDEGLRYLDEELDANSLEERESIKPDSE</sequence>